<feature type="region of interest" description="Disordered" evidence="2">
    <location>
        <begin position="109"/>
        <end position="141"/>
    </location>
</feature>
<sequence>MGRRLLRPQGSAPAPKAQRGRAPGASPRSRGHLIGAPGEDGKYESAREHGMHALRHFYASVLLDAGESIKAVSEYLGHSDPGLTLRVYAHLMPSSQERTRKAVDRVLLPAPREPDGPETAQWPTPGPLSAPNALVGDLSLP</sequence>
<dbReference type="AlphaFoldDB" id="A0A917Y7Y6"/>
<evidence type="ECO:0000256" key="1">
    <source>
        <dbReference type="ARBA" id="ARBA00023172"/>
    </source>
</evidence>
<evidence type="ECO:0000313" key="5">
    <source>
        <dbReference type="Proteomes" id="UP000600365"/>
    </source>
</evidence>
<dbReference type="InterPro" id="IPR013762">
    <property type="entry name" value="Integrase-like_cat_sf"/>
</dbReference>
<dbReference type="Proteomes" id="UP000600365">
    <property type="component" value="Unassembled WGS sequence"/>
</dbReference>
<keyword evidence="5" id="KW-1185">Reference proteome</keyword>
<name>A0A917Y7Y6_9ACTN</name>
<dbReference type="PROSITE" id="PS51898">
    <property type="entry name" value="TYR_RECOMBINASE"/>
    <property type="match status" value="1"/>
</dbReference>
<protein>
    <recommendedName>
        <fullName evidence="3">Tyr recombinase domain-containing protein</fullName>
    </recommendedName>
</protein>
<proteinExistence type="predicted"/>
<dbReference type="InterPro" id="IPR011010">
    <property type="entry name" value="DNA_brk_join_enz"/>
</dbReference>
<comment type="caution">
    <text evidence="4">The sequence shown here is derived from an EMBL/GenBank/DDBJ whole genome shotgun (WGS) entry which is preliminary data.</text>
</comment>
<keyword evidence="1" id="KW-0233">DNA recombination</keyword>
<dbReference type="Gene3D" id="1.10.443.10">
    <property type="entry name" value="Intergrase catalytic core"/>
    <property type="match status" value="1"/>
</dbReference>
<evidence type="ECO:0000313" key="4">
    <source>
        <dbReference type="EMBL" id="GGN76485.1"/>
    </source>
</evidence>
<gene>
    <name evidence="4" type="ORF">GCM10011579_057630</name>
</gene>
<evidence type="ECO:0000259" key="3">
    <source>
        <dbReference type="PROSITE" id="PS51898"/>
    </source>
</evidence>
<feature type="region of interest" description="Disordered" evidence="2">
    <location>
        <begin position="1"/>
        <end position="47"/>
    </location>
</feature>
<dbReference type="GO" id="GO:0015074">
    <property type="term" value="P:DNA integration"/>
    <property type="evidence" value="ECO:0007669"/>
    <property type="project" value="InterPro"/>
</dbReference>
<reference evidence="4 5" key="1">
    <citation type="journal article" date="2014" name="Int. J. Syst. Evol. Microbiol.">
        <title>Complete genome sequence of Corynebacterium casei LMG S-19264T (=DSM 44701T), isolated from a smear-ripened cheese.</title>
        <authorList>
            <consortium name="US DOE Joint Genome Institute (JGI-PGF)"/>
            <person name="Walter F."/>
            <person name="Albersmeier A."/>
            <person name="Kalinowski J."/>
            <person name="Ruckert C."/>
        </authorList>
    </citation>
    <scope>NUCLEOTIDE SEQUENCE [LARGE SCALE GENOMIC DNA]</scope>
    <source>
        <strain evidence="4 5">CGMCC 4.7111</strain>
    </source>
</reference>
<dbReference type="GO" id="GO:0006310">
    <property type="term" value="P:DNA recombination"/>
    <property type="evidence" value="ECO:0007669"/>
    <property type="project" value="UniProtKB-KW"/>
</dbReference>
<accession>A0A917Y7Y6</accession>
<dbReference type="EMBL" id="BMMM01000011">
    <property type="protein sequence ID" value="GGN76485.1"/>
    <property type="molecule type" value="Genomic_DNA"/>
</dbReference>
<feature type="domain" description="Tyr recombinase" evidence="3">
    <location>
        <begin position="1"/>
        <end position="104"/>
    </location>
</feature>
<dbReference type="InterPro" id="IPR002104">
    <property type="entry name" value="Integrase_catalytic"/>
</dbReference>
<dbReference type="Pfam" id="PF00589">
    <property type="entry name" value="Phage_integrase"/>
    <property type="match status" value="1"/>
</dbReference>
<evidence type="ECO:0000256" key="2">
    <source>
        <dbReference type="SAM" id="MobiDB-lite"/>
    </source>
</evidence>
<dbReference type="SUPFAM" id="SSF56349">
    <property type="entry name" value="DNA breaking-rejoining enzymes"/>
    <property type="match status" value="1"/>
</dbReference>
<dbReference type="GO" id="GO:0003677">
    <property type="term" value="F:DNA binding"/>
    <property type="evidence" value="ECO:0007669"/>
    <property type="project" value="InterPro"/>
</dbReference>
<organism evidence="4 5">
    <name type="scientific">Streptomyces albiflavescens</name>
    <dbReference type="NCBI Taxonomy" id="1623582"/>
    <lineage>
        <taxon>Bacteria</taxon>
        <taxon>Bacillati</taxon>
        <taxon>Actinomycetota</taxon>
        <taxon>Actinomycetes</taxon>
        <taxon>Kitasatosporales</taxon>
        <taxon>Streptomycetaceae</taxon>
        <taxon>Streptomyces</taxon>
    </lineage>
</organism>